<organism evidence="2 3">
    <name type="scientific">Theobroma cacao</name>
    <name type="common">Cacao</name>
    <name type="synonym">Cocoa</name>
    <dbReference type="NCBI Taxonomy" id="3641"/>
    <lineage>
        <taxon>Eukaryota</taxon>
        <taxon>Viridiplantae</taxon>
        <taxon>Streptophyta</taxon>
        <taxon>Embryophyta</taxon>
        <taxon>Tracheophyta</taxon>
        <taxon>Spermatophyta</taxon>
        <taxon>Magnoliopsida</taxon>
        <taxon>eudicotyledons</taxon>
        <taxon>Gunneridae</taxon>
        <taxon>Pentapetalae</taxon>
        <taxon>rosids</taxon>
        <taxon>malvids</taxon>
        <taxon>Malvales</taxon>
        <taxon>Malvaceae</taxon>
        <taxon>Byttnerioideae</taxon>
        <taxon>Theobroma</taxon>
    </lineage>
</organism>
<evidence type="ECO:0000313" key="3">
    <source>
        <dbReference type="RefSeq" id="XP_017985394.1"/>
    </source>
</evidence>
<dbReference type="PANTHER" id="PTHR31973:SF187">
    <property type="entry name" value="MUTATOR TRANSPOSASE MUDRA PROTEIN"/>
    <property type="match status" value="1"/>
</dbReference>
<dbReference type="PANTHER" id="PTHR31973">
    <property type="entry name" value="POLYPROTEIN, PUTATIVE-RELATED"/>
    <property type="match status" value="1"/>
</dbReference>
<dbReference type="KEGG" id="tcc:18589427"/>
<reference evidence="3" key="1">
    <citation type="submission" date="2025-08" db="UniProtKB">
        <authorList>
            <consortium name="RefSeq"/>
        </authorList>
    </citation>
    <scope>IDENTIFICATION</scope>
</reference>
<evidence type="ECO:0000259" key="1">
    <source>
        <dbReference type="Pfam" id="PF03108"/>
    </source>
</evidence>
<protein>
    <submittedName>
        <fullName evidence="3">Uncharacterized protein LOC18589427</fullName>
    </submittedName>
</protein>
<feature type="domain" description="Transposase MuDR plant" evidence="1">
    <location>
        <begin position="213"/>
        <end position="272"/>
    </location>
</feature>
<gene>
    <name evidence="3" type="primary">LOC18589427</name>
</gene>
<dbReference type="Pfam" id="PF03108">
    <property type="entry name" value="DBD_Tnp_Mut"/>
    <property type="match status" value="1"/>
</dbReference>
<name>A0AB32X404_THECC</name>
<dbReference type="GeneID" id="18589427"/>
<dbReference type="InterPro" id="IPR004332">
    <property type="entry name" value="Transposase_MuDR"/>
</dbReference>
<dbReference type="AlphaFoldDB" id="A0AB32X404"/>
<dbReference type="Proteomes" id="UP000694886">
    <property type="component" value="Unplaced"/>
</dbReference>
<proteinExistence type="predicted"/>
<evidence type="ECO:0000313" key="2">
    <source>
        <dbReference type="Proteomes" id="UP000694886"/>
    </source>
</evidence>
<accession>A0AB32X404</accession>
<sequence length="452" mass="51752">MHLPTALLEPIEVNEGINELDKDIVVTGTKSNDDNVPHTLEDFGIDLQGVNVNAIEHDNNRNKGVYEVNAIDGYSSDVGSDSSVDYEDRLVDVNWVTDEDTNANDELEVARETLREYVKRKKQLCINKGHDGLDDDDYDDDRLIVPVKDVQNNGQTSRPNFDTNKVDGYISEYFDSSDPGSFIETSDNSDEDDAQRVKSSDKYYNPMVPFNDFVVGLRFENLKVLKNVLSELSTRKRFEFKFLKNDKQRVRATCAAKNYKWTILCSWCATNKIYMVKTYEFEHSYLLITKNKRGTALVIARKYGEEITAMPFIKPRHLRALVRKDLRVRVSFNVCRAPKLEVIKKIEEKYKEEYLVLNDYVEELKLTNPGSTIFVTSHKPTPDSMPVFEKIYICFGALKQGFLGGCRHIIGLDGCFLKRLIQGQLLVAVERDGNNQMFPLAWAMVQNENTNS</sequence>
<dbReference type="RefSeq" id="XP_017985394.1">
    <property type="nucleotide sequence ID" value="XM_018129905.1"/>
</dbReference>